<keyword evidence="3" id="KW-0418">Kinase</keyword>
<dbReference type="Pfam" id="PF00069">
    <property type="entry name" value="Pkinase"/>
    <property type="match status" value="1"/>
</dbReference>
<evidence type="ECO:0000313" key="8">
    <source>
        <dbReference type="Proteomes" id="UP001062263"/>
    </source>
</evidence>
<dbReference type="PROSITE" id="PS50011">
    <property type="entry name" value="PROTEIN_KINASE_DOM"/>
    <property type="match status" value="1"/>
</dbReference>
<dbReference type="PROSITE" id="PS00108">
    <property type="entry name" value="PROTEIN_KINASE_ST"/>
    <property type="match status" value="1"/>
</dbReference>
<dbReference type="PANTHER" id="PTHR43289:SF34">
    <property type="entry name" value="SERINE_THREONINE-PROTEIN KINASE YBDM-RELATED"/>
    <property type="match status" value="1"/>
</dbReference>
<dbReference type="InterPro" id="IPR011009">
    <property type="entry name" value="Kinase-like_dom_sf"/>
</dbReference>
<feature type="domain" description="Protein kinase" evidence="6">
    <location>
        <begin position="17"/>
        <end position="292"/>
    </location>
</feature>
<dbReference type="RefSeq" id="WP_215711681.1">
    <property type="nucleotide sequence ID" value="NZ_AP025943.1"/>
</dbReference>
<evidence type="ECO:0000256" key="1">
    <source>
        <dbReference type="ARBA" id="ARBA00022679"/>
    </source>
</evidence>
<dbReference type="Gene3D" id="1.10.510.10">
    <property type="entry name" value="Transferase(Phosphotransferase) domain 1"/>
    <property type="match status" value="1"/>
</dbReference>
<evidence type="ECO:0000256" key="5">
    <source>
        <dbReference type="SAM" id="Coils"/>
    </source>
</evidence>
<keyword evidence="5" id="KW-0175">Coiled coil</keyword>
<evidence type="ECO:0000313" key="7">
    <source>
        <dbReference type="EMBL" id="BDL43959.1"/>
    </source>
</evidence>
<dbReference type="Proteomes" id="UP001062263">
    <property type="component" value="Chromosome"/>
</dbReference>
<feature type="coiled-coil region" evidence="5">
    <location>
        <begin position="370"/>
        <end position="415"/>
    </location>
</feature>
<name>A0ABN6QJN9_9BACT</name>
<dbReference type="InterPro" id="IPR000719">
    <property type="entry name" value="Prot_kinase_dom"/>
</dbReference>
<dbReference type="PANTHER" id="PTHR43289">
    <property type="entry name" value="MITOGEN-ACTIVATED PROTEIN KINASE KINASE KINASE 20-RELATED"/>
    <property type="match status" value="1"/>
</dbReference>
<organism evidence="7 8">
    <name type="scientific">Akkermansia biwaensis</name>
    <dbReference type="NCBI Taxonomy" id="2946555"/>
    <lineage>
        <taxon>Bacteria</taxon>
        <taxon>Pseudomonadati</taxon>
        <taxon>Verrucomicrobiota</taxon>
        <taxon>Verrucomicrobiia</taxon>
        <taxon>Verrucomicrobiales</taxon>
        <taxon>Akkermansiaceae</taxon>
        <taxon>Akkermansia</taxon>
    </lineage>
</organism>
<proteinExistence type="predicted"/>
<protein>
    <recommendedName>
        <fullName evidence="6">Protein kinase domain-containing protein</fullName>
    </recommendedName>
</protein>
<dbReference type="InterPro" id="IPR008271">
    <property type="entry name" value="Ser/Thr_kinase_AS"/>
</dbReference>
<evidence type="ECO:0000256" key="4">
    <source>
        <dbReference type="ARBA" id="ARBA00022840"/>
    </source>
</evidence>
<keyword evidence="8" id="KW-1185">Reference proteome</keyword>
<keyword evidence="2" id="KW-0547">Nucleotide-binding</keyword>
<accession>A0ABN6QJN9</accession>
<evidence type="ECO:0000256" key="3">
    <source>
        <dbReference type="ARBA" id="ARBA00022777"/>
    </source>
</evidence>
<evidence type="ECO:0000256" key="2">
    <source>
        <dbReference type="ARBA" id="ARBA00022741"/>
    </source>
</evidence>
<dbReference type="EMBL" id="AP025943">
    <property type="protein sequence ID" value="BDL43959.1"/>
    <property type="molecule type" value="Genomic_DNA"/>
</dbReference>
<dbReference type="CDD" id="cd14014">
    <property type="entry name" value="STKc_PknB_like"/>
    <property type="match status" value="1"/>
</dbReference>
<keyword evidence="1" id="KW-0808">Transferase</keyword>
<dbReference type="SMART" id="SM00220">
    <property type="entry name" value="S_TKc"/>
    <property type="match status" value="1"/>
</dbReference>
<sequence length="528" mass="59459">MDASGFALPPGSLLGNYKLLKALAQGGFGITYIAWDSQLRRNIVLKECFPLGLCSRDSDTGEIIPLPHTSRQAYRTAMDSLRKEAQTLASLNHERIVRVYDVFESHGSIFYVMPWLEGGSLRERMDEAASGKSTITPEQAAEWLLLLLGGLDYLHGKGIYHRDIKPGNILFDERGLPVLIDFGAALNKPEVTCTITQGEFSYAYASPEQITGKGAIGPWTDFYALAATWYELISGISVEPADRRLMRDDVAPLSGMALSQPWPRELLASIDRNLRLRPEERCQTAGQWKEWLQQGKPGGLRETGASGKSVSYAVTVAVIILVLAGVWLWQQSSQTDVPSSASHPSEQWAARTSQEFKDALYRKIRAYYKLDDYLGKAKEYERKVETVQRQCLKEMDELKQEMEKEILSLATYNDAMDYLDIIGKRHDALMKKWGATCDELNKGYLNEVILPLSNITDNVIATYPAETREEELLLPAMEDRIQKECNDALVAEFFWKLNDVISKDSTDQMSFLMNMAQKRAQELPVSQE</sequence>
<reference evidence="7" key="1">
    <citation type="submission" date="2022-06" db="EMBL/GenBank/DDBJ databases">
        <title>Akkermansia biwalacus sp. nov., an anaerobic mucin-degrading bacterium isolated from human intestine.</title>
        <authorList>
            <person name="Kobayashi Y."/>
            <person name="Inoue S."/>
            <person name="Kawahara T."/>
            <person name="Kohda N."/>
        </authorList>
    </citation>
    <scope>NUCLEOTIDE SEQUENCE</scope>
    <source>
        <strain evidence="7">WON2089</strain>
    </source>
</reference>
<gene>
    <name evidence="7" type="ORF">Abiwalacus_15330</name>
</gene>
<dbReference type="SUPFAM" id="SSF56112">
    <property type="entry name" value="Protein kinase-like (PK-like)"/>
    <property type="match status" value="1"/>
</dbReference>
<evidence type="ECO:0000259" key="6">
    <source>
        <dbReference type="PROSITE" id="PS50011"/>
    </source>
</evidence>
<keyword evidence="4" id="KW-0067">ATP-binding</keyword>